<comment type="caution">
    <text evidence="2">The sequence shown here is derived from an EMBL/GenBank/DDBJ whole genome shotgun (WGS) entry which is preliminary data.</text>
</comment>
<name>A0A934VB21_9BACT</name>
<dbReference type="AlphaFoldDB" id="A0A934VB21"/>
<protein>
    <submittedName>
        <fullName evidence="2">Uncharacterized protein</fullName>
    </submittedName>
</protein>
<evidence type="ECO:0000313" key="2">
    <source>
        <dbReference type="EMBL" id="MBK1815481.1"/>
    </source>
</evidence>
<feature type="compositionally biased region" description="Basic and acidic residues" evidence="1">
    <location>
        <begin position="34"/>
        <end position="43"/>
    </location>
</feature>
<gene>
    <name evidence="2" type="ORF">JIN84_07640</name>
</gene>
<feature type="region of interest" description="Disordered" evidence="1">
    <location>
        <begin position="19"/>
        <end position="58"/>
    </location>
</feature>
<accession>A0A934VB21</accession>
<evidence type="ECO:0000256" key="1">
    <source>
        <dbReference type="SAM" id="MobiDB-lite"/>
    </source>
</evidence>
<evidence type="ECO:0000313" key="3">
    <source>
        <dbReference type="Proteomes" id="UP000600139"/>
    </source>
</evidence>
<dbReference type="Proteomes" id="UP000600139">
    <property type="component" value="Unassembled WGS sequence"/>
</dbReference>
<proteinExistence type="predicted"/>
<organism evidence="2 3">
    <name type="scientific">Luteolibacter yonseiensis</name>
    <dbReference type="NCBI Taxonomy" id="1144680"/>
    <lineage>
        <taxon>Bacteria</taxon>
        <taxon>Pseudomonadati</taxon>
        <taxon>Verrucomicrobiota</taxon>
        <taxon>Verrucomicrobiia</taxon>
        <taxon>Verrucomicrobiales</taxon>
        <taxon>Verrucomicrobiaceae</taxon>
        <taxon>Luteolibacter</taxon>
    </lineage>
</organism>
<reference evidence="2" key="1">
    <citation type="submission" date="2021-01" db="EMBL/GenBank/DDBJ databases">
        <title>Modified the classification status of verrucomicrobia.</title>
        <authorList>
            <person name="Feng X."/>
        </authorList>
    </citation>
    <scope>NUCLEOTIDE SEQUENCE</scope>
    <source>
        <strain evidence="2">JCM 18052</strain>
    </source>
</reference>
<dbReference type="EMBL" id="JAENIK010000008">
    <property type="protein sequence ID" value="MBK1815481.1"/>
    <property type="molecule type" value="Genomic_DNA"/>
</dbReference>
<dbReference type="RefSeq" id="WP_200350441.1">
    <property type="nucleotide sequence ID" value="NZ_BAABHZ010000012.1"/>
</dbReference>
<sequence>MKWSPQWLLLPVALGAGYLTGRQGQPPQPGPATEESRPRDTRAAIRSPRNDPFGGQGFSLSSMEDLHELFRRQGRSVASARVTLAVNSLSSAEIPALVEMIQKEAKENPNRYDSDSYMLMGALFERWTAVDPTAALAFVDSCKSRSFQKNAAGSCFAALGKVDPDRAMSEFEKLPKGEIRETAGMALVSALSDKDPAAACDLLEKEASPGAFGDYYTAEIFSSWAKKDPLAAAKRLESMPPDRVGDYSAGQLAASWAQKDPAAALKWAKTLTGDRKSNSASEVYKVIARDDPAKAWEQLKGEPGHLRGRIFGSILEIVADEDPKKAMSMLTTLGSKSDLRIGTDNFLNSLSWNDTRLAFEVIDQVKDPATRRENLGNQMYNAAWSSPELLKEQIGKLTDREKIDTSGAVLRGLVSSDPAAAEKYFLELPEAQRSTQTLSQMLAQYSNTNAKKAFEFATSLTNPQEQAAAVRGLFQNWSREDPEAAAEGWKKLPSGQGRLEALDNVAGSWSQSDPEAAKSWADSLTGVEKARALAAVLPALARDNPETASRQLAAIIASPPDGMGQNLASSAGNLAGQWADDDPAAASRWAASLPNGPSRDEGLQAVSRAWSQYDAVAAAQWLGTLEAGSSRDAAIQPLVNQVRNTDPDTAFSWAASISDENQRINELRQTLKSWRRSDLQAARATFDAANLSEKERESLAKELE</sequence>
<keyword evidence="3" id="KW-1185">Reference proteome</keyword>